<evidence type="ECO:0000313" key="3">
    <source>
        <dbReference type="EMBL" id="KIW54344.1"/>
    </source>
</evidence>
<dbReference type="STRING" id="348802.A0A0D2F339"/>
<name>A0A0D2F339_9EURO</name>
<feature type="compositionally biased region" description="Polar residues" evidence="1">
    <location>
        <begin position="11"/>
        <end position="24"/>
    </location>
</feature>
<keyword evidence="4" id="KW-1185">Reference proteome</keyword>
<feature type="region of interest" description="Disordered" evidence="1">
    <location>
        <begin position="1"/>
        <end position="24"/>
    </location>
</feature>
<gene>
    <name evidence="3" type="ORF">PV05_06708</name>
</gene>
<dbReference type="InterPro" id="IPR028020">
    <property type="entry name" value="ASX_DEUBAD_dom"/>
</dbReference>
<reference evidence="3 4" key="1">
    <citation type="submission" date="2015-01" db="EMBL/GenBank/DDBJ databases">
        <title>The Genome Sequence of Exophiala xenobiotica CBS118157.</title>
        <authorList>
            <consortium name="The Broad Institute Genomics Platform"/>
            <person name="Cuomo C."/>
            <person name="de Hoog S."/>
            <person name="Gorbushina A."/>
            <person name="Stielow B."/>
            <person name="Teixiera M."/>
            <person name="Abouelleil A."/>
            <person name="Chapman S.B."/>
            <person name="Priest M."/>
            <person name="Young S.K."/>
            <person name="Wortman J."/>
            <person name="Nusbaum C."/>
            <person name="Birren B."/>
        </authorList>
    </citation>
    <scope>NUCLEOTIDE SEQUENCE [LARGE SCALE GENOMIC DNA]</scope>
    <source>
        <strain evidence="3 4">CBS 118157</strain>
    </source>
</reference>
<evidence type="ECO:0000256" key="1">
    <source>
        <dbReference type="SAM" id="MobiDB-lite"/>
    </source>
</evidence>
<dbReference type="EMBL" id="KN847320">
    <property type="protein sequence ID" value="KIW54344.1"/>
    <property type="molecule type" value="Genomic_DNA"/>
</dbReference>
<dbReference type="Proteomes" id="UP000054342">
    <property type="component" value="Unassembled WGS sequence"/>
</dbReference>
<organism evidence="3 4">
    <name type="scientific">Exophiala xenobiotica</name>
    <dbReference type="NCBI Taxonomy" id="348802"/>
    <lineage>
        <taxon>Eukaryota</taxon>
        <taxon>Fungi</taxon>
        <taxon>Dikarya</taxon>
        <taxon>Ascomycota</taxon>
        <taxon>Pezizomycotina</taxon>
        <taxon>Eurotiomycetes</taxon>
        <taxon>Chaetothyriomycetidae</taxon>
        <taxon>Chaetothyriales</taxon>
        <taxon>Herpotrichiellaceae</taxon>
        <taxon>Exophiala</taxon>
    </lineage>
</organism>
<sequence length="175" mass="19636">MPPTKSKSSKRAPSNKTGPWSTARILNSTSPVANKDIHAFLVQCISGWNENYTEEEKRAIIDRLPPRFHTHDVDEAGSLLCPISADFVLEDPYLKAAVPRFKQHVNEGYYEQGWQNKARKAMQERREGKFDAYLQEEIEAAFGDGEDVGDNDPNVQEGGLSSDGEWRAGKGKGRR</sequence>
<dbReference type="HOGENOM" id="CLU_095385_0_0_1"/>
<feature type="compositionally biased region" description="Acidic residues" evidence="1">
    <location>
        <begin position="141"/>
        <end position="150"/>
    </location>
</feature>
<dbReference type="GeneID" id="25328616"/>
<evidence type="ECO:0000259" key="2">
    <source>
        <dbReference type="Pfam" id="PF13919"/>
    </source>
</evidence>
<evidence type="ECO:0000313" key="4">
    <source>
        <dbReference type="Proteomes" id="UP000054342"/>
    </source>
</evidence>
<proteinExistence type="predicted"/>
<dbReference type="OrthoDB" id="2289918at2759"/>
<dbReference type="Pfam" id="PF13919">
    <property type="entry name" value="ASXH"/>
    <property type="match status" value="1"/>
</dbReference>
<accession>A0A0D2F339</accession>
<protein>
    <recommendedName>
        <fullName evidence="2">ASX DEUBAD domain-containing protein</fullName>
    </recommendedName>
</protein>
<feature type="domain" description="ASX DEUBAD" evidence="2">
    <location>
        <begin position="14"/>
        <end position="143"/>
    </location>
</feature>
<dbReference type="AlphaFoldDB" id="A0A0D2F339"/>
<dbReference type="RefSeq" id="XP_013314928.1">
    <property type="nucleotide sequence ID" value="XM_013459474.1"/>
</dbReference>
<feature type="region of interest" description="Disordered" evidence="1">
    <location>
        <begin position="141"/>
        <end position="175"/>
    </location>
</feature>